<dbReference type="EMBL" id="JBJUIK010000012">
    <property type="protein sequence ID" value="KAL3510616.1"/>
    <property type="molecule type" value="Genomic_DNA"/>
</dbReference>
<gene>
    <name evidence="2" type="ORF">ACH5RR_030017</name>
</gene>
<evidence type="ECO:0000256" key="1">
    <source>
        <dbReference type="SAM" id="MobiDB-lite"/>
    </source>
</evidence>
<proteinExistence type="predicted"/>
<reference evidence="2 3" key="1">
    <citation type="submission" date="2024-11" db="EMBL/GenBank/DDBJ databases">
        <title>A near-complete genome assembly of Cinchona calisaya.</title>
        <authorList>
            <person name="Lian D.C."/>
            <person name="Zhao X.W."/>
            <person name="Wei L."/>
        </authorList>
    </citation>
    <scope>NUCLEOTIDE SEQUENCE [LARGE SCALE GENOMIC DNA]</scope>
    <source>
        <tissue evidence="2">Nenye</tissue>
    </source>
</reference>
<sequence>MAEDGGLLIQQEAQPNQQETQNVSMKAYMSYTSLLVENNNIDDLAIVRAADLANSDKEQVIQLDDHNHVVRSTIWLINEETNDMGNWPAQNVEQPL</sequence>
<name>A0ABD2YUT3_9GENT</name>
<accession>A0ABD2YUT3</accession>
<comment type="caution">
    <text evidence="2">The sequence shown here is derived from an EMBL/GenBank/DDBJ whole genome shotgun (WGS) entry which is preliminary data.</text>
</comment>
<organism evidence="2 3">
    <name type="scientific">Cinchona calisaya</name>
    <dbReference type="NCBI Taxonomy" id="153742"/>
    <lineage>
        <taxon>Eukaryota</taxon>
        <taxon>Viridiplantae</taxon>
        <taxon>Streptophyta</taxon>
        <taxon>Embryophyta</taxon>
        <taxon>Tracheophyta</taxon>
        <taxon>Spermatophyta</taxon>
        <taxon>Magnoliopsida</taxon>
        <taxon>eudicotyledons</taxon>
        <taxon>Gunneridae</taxon>
        <taxon>Pentapetalae</taxon>
        <taxon>asterids</taxon>
        <taxon>lamiids</taxon>
        <taxon>Gentianales</taxon>
        <taxon>Rubiaceae</taxon>
        <taxon>Cinchonoideae</taxon>
        <taxon>Cinchoneae</taxon>
        <taxon>Cinchona</taxon>
    </lineage>
</organism>
<feature type="region of interest" description="Disordered" evidence="1">
    <location>
        <begin position="1"/>
        <end position="20"/>
    </location>
</feature>
<dbReference type="Proteomes" id="UP001630127">
    <property type="component" value="Unassembled WGS sequence"/>
</dbReference>
<protein>
    <submittedName>
        <fullName evidence="2">Uncharacterized protein</fullName>
    </submittedName>
</protein>
<keyword evidence="3" id="KW-1185">Reference proteome</keyword>
<evidence type="ECO:0000313" key="2">
    <source>
        <dbReference type="EMBL" id="KAL3510616.1"/>
    </source>
</evidence>
<dbReference type="AlphaFoldDB" id="A0ABD2YUT3"/>
<feature type="compositionally biased region" description="Low complexity" evidence="1">
    <location>
        <begin position="10"/>
        <end position="20"/>
    </location>
</feature>
<evidence type="ECO:0000313" key="3">
    <source>
        <dbReference type="Proteomes" id="UP001630127"/>
    </source>
</evidence>